<protein>
    <submittedName>
        <fullName evidence="2">Uncharacterized protein</fullName>
    </submittedName>
</protein>
<evidence type="ECO:0000313" key="2">
    <source>
        <dbReference type="EMBL" id="GMN50976.1"/>
    </source>
</evidence>
<evidence type="ECO:0000256" key="1">
    <source>
        <dbReference type="SAM" id="MobiDB-lite"/>
    </source>
</evidence>
<gene>
    <name evidence="2" type="ORF">TIFTF001_020118</name>
</gene>
<comment type="caution">
    <text evidence="2">The sequence shown here is derived from an EMBL/GenBank/DDBJ whole genome shotgun (WGS) entry which is preliminary data.</text>
</comment>
<feature type="region of interest" description="Disordered" evidence="1">
    <location>
        <begin position="116"/>
        <end position="151"/>
    </location>
</feature>
<feature type="region of interest" description="Disordered" evidence="1">
    <location>
        <begin position="1"/>
        <end position="42"/>
    </location>
</feature>
<feature type="compositionally biased region" description="Basic and acidic residues" evidence="1">
    <location>
        <begin position="545"/>
        <end position="561"/>
    </location>
</feature>
<feature type="region of interest" description="Disordered" evidence="1">
    <location>
        <begin position="534"/>
        <end position="567"/>
    </location>
</feature>
<feature type="compositionally biased region" description="Acidic residues" evidence="1">
    <location>
        <begin position="1"/>
        <end position="11"/>
    </location>
</feature>
<feature type="compositionally biased region" description="Low complexity" evidence="1">
    <location>
        <begin position="19"/>
        <end position="36"/>
    </location>
</feature>
<dbReference type="Proteomes" id="UP001187192">
    <property type="component" value="Unassembled WGS sequence"/>
</dbReference>
<organism evidence="2 3">
    <name type="scientific">Ficus carica</name>
    <name type="common">Common fig</name>
    <dbReference type="NCBI Taxonomy" id="3494"/>
    <lineage>
        <taxon>Eukaryota</taxon>
        <taxon>Viridiplantae</taxon>
        <taxon>Streptophyta</taxon>
        <taxon>Embryophyta</taxon>
        <taxon>Tracheophyta</taxon>
        <taxon>Spermatophyta</taxon>
        <taxon>Magnoliopsida</taxon>
        <taxon>eudicotyledons</taxon>
        <taxon>Gunneridae</taxon>
        <taxon>Pentapetalae</taxon>
        <taxon>rosids</taxon>
        <taxon>fabids</taxon>
        <taxon>Rosales</taxon>
        <taxon>Moraceae</taxon>
        <taxon>Ficeae</taxon>
        <taxon>Ficus</taxon>
    </lineage>
</organism>
<reference evidence="2" key="1">
    <citation type="submission" date="2023-07" db="EMBL/GenBank/DDBJ databases">
        <title>draft genome sequence of fig (Ficus carica).</title>
        <authorList>
            <person name="Takahashi T."/>
            <person name="Nishimura K."/>
        </authorList>
    </citation>
    <scope>NUCLEOTIDE SEQUENCE</scope>
</reference>
<dbReference type="EMBL" id="BTGU01000035">
    <property type="protein sequence ID" value="GMN50976.1"/>
    <property type="molecule type" value="Genomic_DNA"/>
</dbReference>
<name>A0AA88AXL4_FICCA</name>
<proteinExistence type="predicted"/>
<sequence length="567" mass="62138">MSDLSDSENDALSESANITGSWSSTSSTSSSTGEATASRDRTLDHLSGILDISSSSDPVMPISRGQEGAARLEEILQVALGTLPDRWFIADLGRVAQVQPAPVVDLTVDVGDVHESAASQASTSGQEGSQGSESSAPTREPIHARQRPPSRAMRINDQRVYRWADTEMVDLAGDRLVYFVDYFTTVVTPRYLAALREEFRIPNDVNLVVPDENDLPSHPPPGYITLSAEYVRVGLRFPFHPYPRRAFNWLNVASAAFQNLYRMKSAPSSSGFYYFQGFKGTFITGCPDSDKQFKHMWFYAGGRWLHGHLAYKDVPPSERVPLVFRRVYAWTRAPHIPNMTLARVKALRELSDPERNQHGLLPLSSLAEHNWFGSSSTSGRADNQPRTSRLEVVTIARLPEPAVYYHSRTGDISATAAPDRSGVPRGVPAAMVHGPPSGNPSLGAWGLRIADEDVDLVIREQFPARGLRIEEPMVDRERRGTKRPSGEDRITRLQKMAKIGKGKGKSGTLDPSIRLVVPPTAPATKVVVPLAVSAPQAALSPAPRPTDRSESRSSHPRDDRQAAALAP</sequence>
<feature type="compositionally biased region" description="Low complexity" evidence="1">
    <location>
        <begin position="116"/>
        <end position="135"/>
    </location>
</feature>
<evidence type="ECO:0000313" key="3">
    <source>
        <dbReference type="Proteomes" id="UP001187192"/>
    </source>
</evidence>
<keyword evidence="3" id="KW-1185">Reference proteome</keyword>
<accession>A0AA88AXL4</accession>
<dbReference type="AlphaFoldDB" id="A0AA88AXL4"/>